<gene>
    <name evidence="1" type="ORF">JBS370_LOCUS42665</name>
</gene>
<evidence type="ECO:0000313" key="1">
    <source>
        <dbReference type="EMBL" id="CAF4375213.1"/>
    </source>
</evidence>
<dbReference type="AlphaFoldDB" id="A0A820MHE3"/>
<organism evidence="1 2">
    <name type="scientific">Rotaria sordida</name>
    <dbReference type="NCBI Taxonomy" id="392033"/>
    <lineage>
        <taxon>Eukaryota</taxon>
        <taxon>Metazoa</taxon>
        <taxon>Spiralia</taxon>
        <taxon>Gnathifera</taxon>
        <taxon>Rotifera</taxon>
        <taxon>Eurotatoria</taxon>
        <taxon>Bdelloidea</taxon>
        <taxon>Philodinida</taxon>
        <taxon>Philodinidae</taxon>
        <taxon>Rotaria</taxon>
    </lineage>
</organism>
<name>A0A820MHE3_9BILA</name>
<evidence type="ECO:0000313" key="2">
    <source>
        <dbReference type="Proteomes" id="UP000663836"/>
    </source>
</evidence>
<dbReference type="Proteomes" id="UP000663836">
    <property type="component" value="Unassembled WGS sequence"/>
</dbReference>
<sequence length="43" mass="5219">MVYEQLTNVMHEILDRLLVFIKSIAEQWDDHQNRLEHVTVQLL</sequence>
<comment type="caution">
    <text evidence="1">The sequence shown here is derived from an EMBL/GenBank/DDBJ whole genome shotgun (WGS) entry which is preliminary data.</text>
</comment>
<accession>A0A820MHE3</accession>
<protein>
    <submittedName>
        <fullName evidence="1">Uncharacterized protein</fullName>
    </submittedName>
</protein>
<feature type="non-terminal residue" evidence="1">
    <location>
        <position position="43"/>
    </location>
</feature>
<reference evidence="1" key="1">
    <citation type="submission" date="2021-02" db="EMBL/GenBank/DDBJ databases">
        <authorList>
            <person name="Nowell W R."/>
        </authorList>
    </citation>
    <scope>NUCLEOTIDE SEQUENCE</scope>
</reference>
<proteinExistence type="predicted"/>
<dbReference type="EMBL" id="CAJOBD010058623">
    <property type="protein sequence ID" value="CAF4375213.1"/>
    <property type="molecule type" value="Genomic_DNA"/>
</dbReference>